<evidence type="ECO:0000256" key="3">
    <source>
        <dbReference type="SAM" id="MobiDB-lite"/>
    </source>
</evidence>
<feature type="non-terminal residue" evidence="4">
    <location>
        <position position="1"/>
    </location>
</feature>
<feature type="repeat" description="PPR" evidence="2">
    <location>
        <begin position="49"/>
        <end position="83"/>
    </location>
</feature>
<reference evidence="4" key="1">
    <citation type="submission" date="2023-06" db="EMBL/GenBank/DDBJ databases">
        <title>Genome-scale phylogeny and comparative genomics of the fungal order Sordariales.</title>
        <authorList>
            <consortium name="Lawrence Berkeley National Laboratory"/>
            <person name="Hensen N."/>
            <person name="Bonometti L."/>
            <person name="Westerberg I."/>
            <person name="Brannstrom I.O."/>
            <person name="Guillou S."/>
            <person name="Cros-Aarteil S."/>
            <person name="Calhoun S."/>
            <person name="Haridas S."/>
            <person name="Kuo A."/>
            <person name="Mondo S."/>
            <person name="Pangilinan J."/>
            <person name="Riley R."/>
            <person name="LaButti K."/>
            <person name="Andreopoulos B."/>
            <person name="Lipzen A."/>
            <person name="Chen C."/>
            <person name="Yanf M."/>
            <person name="Daum C."/>
            <person name="Ng V."/>
            <person name="Clum A."/>
            <person name="Steindorff A."/>
            <person name="Ohm R."/>
            <person name="Martin F."/>
            <person name="Silar P."/>
            <person name="Natvig D."/>
            <person name="Lalanne C."/>
            <person name="Gautier V."/>
            <person name="Ament-velasquez S.L."/>
            <person name="Kruys A."/>
            <person name="Hutchinson M.I."/>
            <person name="Powell A.J."/>
            <person name="Barry K."/>
            <person name="Miller A.N."/>
            <person name="Grigoriev I.V."/>
            <person name="Debuchy R."/>
            <person name="Gladieux P."/>
            <person name="Thoren M.H."/>
            <person name="Johannesson H."/>
        </authorList>
    </citation>
    <scope>NUCLEOTIDE SEQUENCE</scope>
    <source>
        <strain evidence="4">SMH3391-2</strain>
    </source>
</reference>
<accession>A0AA39XNP0</accession>
<dbReference type="EMBL" id="JAULSR010000001">
    <property type="protein sequence ID" value="KAK0637378.1"/>
    <property type="molecule type" value="Genomic_DNA"/>
</dbReference>
<dbReference type="PANTHER" id="PTHR46128:SF329">
    <property type="entry name" value="MITOCHONDRIAL GROUP I INTRON SPLICING FACTOR DMR1"/>
    <property type="match status" value="1"/>
</dbReference>
<evidence type="ECO:0000256" key="2">
    <source>
        <dbReference type="PROSITE-ProRule" id="PRU00708"/>
    </source>
</evidence>
<dbReference type="Gene3D" id="1.25.40.10">
    <property type="entry name" value="Tetratricopeptide repeat domain"/>
    <property type="match status" value="1"/>
</dbReference>
<feature type="region of interest" description="Disordered" evidence="3">
    <location>
        <begin position="251"/>
        <end position="307"/>
    </location>
</feature>
<dbReference type="AlphaFoldDB" id="A0AA39XNP0"/>
<evidence type="ECO:0000313" key="5">
    <source>
        <dbReference type="Proteomes" id="UP001174934"/>
    </source>
</evidence>
<feature type="compositionally biased region" description="Polar residues" evidence="3">
    <location>
        <begin position="294"/>
        <end position="307"/>
    </location>
</feature>
<gene>
    <name evidence="4" type="ORF">B0T17DRAFT_465930</name>
</gene>
<name>A0AA39XNP0_9PEZI</name>
<dbReference type="Pfam" id="PF13041">
    <property type="entry name" value="PPR_2"/>
    <property type="match status" value="1"/>
</dbReference>
<dbReference type="InterPro" id="IPR002885">
    <property type="entry name" value="PPR_rpt"/>
</dbReference>
<dbReference type="Proteomes" id="UP001174934">
    <property type="component" value="Unassembled WGS sequence"/>
</dbReference>
<sequence>RRLERVVKKHLQTLKDPLHIAVHVKRTLEKDQFEEALMLTRKVSSTTNVVVSWNHLIDYQLQNQRAHAAIKLFNEMKKRAQTPDARTYTTIFRGLAASEHPKMAVTEALRIYNSMITTGSVKPNTIHLNAVLDVCSRAGDIDSMFTTVSTANEGSRSADKQTYTIIFNALRHKPDFNKRVDPEILQREIKVSIQRARVIWEEVLMRWRKGQVKLDEELTCAMARVLTTGDQRDNESILELLGETMGIPRLGLGETAPKLPSPSMAEAQESAAAPKDAEQTQLTAIRPRNDHNSFSKSLQTSSQNPTLFPVPGNNTLSLILFSTEKTRKTSLANKYWEYLTRQRGVIPDKDNYFRYLRVVQRSHNSQKMAELISSFPIPYLSDMTFRYAFSACINDELNKNAFRHACQIFDVMATKMRYPDALAMRLFLQVARGSFRHLTQGVSVEEGRLALGRQTVTAVDRMWQPFRILVGSFSYPEAKTESPQQAWDMAKADLGEAMATARKMISAMDKVVFEEMASPEVMKIMNTRRSILNKLYERYLEK</sequence>
<evidence type="ECO:0000313" key="4">
    <source>
        <dbReference type="EMBL" id="KAK0637378.1"/>
    </source>
</evidence>
<dbReference type="PANTHER" id="PTHR46128">
    <property type="entry name" value="MITOCHONDRIAL GROUP I INTRON SPLICING FACTOR CCM1"/>
    <property type="match status" value="1"/>
</dbReference>
<evidence type="ECO:0008006" key="6">
    <source>
        <dbReference type="Google" id="ProtNLM"/>
    </source>
</evidence>
<protein>
    <recommendedName>
        <fullName evidence="6">Pentatricopeptide repeat-containing protein</fullName>
    </recommendedName>
</protein>
<keyword evidence="5" id="KW-1185">Reference proteome</keyword>
<dbReference type="NCBIfam" id="TIGR00756">
    <property type="entry name" value="PPR"/>
    <property type="match status" value="1"/>
</dbReference>
<evidence type="ECO:0000256" key="1">
    <source>
        <dbReference type="ARBA" id="ARBA00007626"/>
    </source>
</evidence>
<proteinExistence type="inferred from homology"/>
<dbReference type="InterPro" id="IPR050872">
    <property type="entry name" value="PPR_P_subfamily"/>
</dbReference>
<organism evidence="4 5">
    <name type="scientific">Bombardia bombarda</name>
    <dbReference type="NCBI Taxonomy" id="252184"/>
    <lineage>
        <taxon>Eukaryota</taxon>
        <taxon>Fungi</taxon>
        <taxon>Dikarya</taxon>
        <taxon>Ascomycota</taxon>
        <taxon>Pezizomycotina</taxon>
        <taxon>Sordariomycetes</taxon>
        <taxon>Sordariomycetidae</taxon>
        <taxon>Sordariales</taxon>
        <taxon>Lasiosphaeriaceae</taxon>
        <taxon>Bombardia</taxon>
    </lineage>
</organism>
<dbReference type="PROSITE" id="PS51375">
    <property type="entry name" value="PPR"/>
    <property type="match status" value="1"/>
</dbReference>
<comment type="similarity">
    <text evidence="1">Belongs to the PPR family. P subfamily.</text>
</comment>
<comment type="caution">
    <text evidence="4">The sequence shown here is derived from an EMBL/GenBank/DDBJ whole genome shotgun (WGS) entry which is preliminary data.</text>
</comment>
<dbReference type="InterPro" id="IPR011990">
    <property type="entry name" value="TPR-like_helical_dom_sf"/>
</dbReference>
<feature type="non-terminal residue" evidence="4">
    <location>
        <position position="542"/>
    </location>
</feature>